<feature type="region of interest" description="Disordered" evidence="5">
    <location>
        <begin position="1"/>
        <end position="104"/>
    </location>
</feature>
<feature type="compositionally biased region" description="Basic and acidic residues" evidence="5">
    <location>
        <begin position="57"/>
        <end position="68"/>
    </location>
</feature>
<dbReference type="Gene3D" id="2.40.10.10">
    <property type="entry name" value="Trypsin-like serine proteases"/>
    <property type="match status" value="2"/>
</dbReference>
<gene>
    <name evidence="8" type="ORF">INP59_06585</name>
</gene>
<evidence type="ECO:0000256" key="5">
    <source>
        <dbReference type="SAM" id="MobiDB-lite"/>
    </source>
</evidence>
<keyword evidence="6" id="KW-0472">Membrane</keyword>
<dbReference type="RefSeq" id="WP_193903377.1">
    <property type="nucleotide sequence ID" value="NZ_CP063450.1"/>
</dbReference>
<evidence type="ECO:0000259" key="7">
    <source>
        <dbReference type="PROSITE" id="PS50106"/>
    </source>
</evidence>
<feature type="region of interest" description="Disordered" evidence="5">
    <location>
        <begin position="123"/>
        <end position="174"/>
    </location>
</feature>
<reference evidence="8 9" key="1">
    <citation type="submission" date="2020-10" db="EMBL/GenBank/DDBJ databases">
        <title>Whole genome sequence of oil-degrading bacteria Rhodococcus pyridinivorans strain 5Ap.</title>
        <authorList>
            <person name="Akhremchuk A.E."/>
            <person name="Valentovich L.N."/>
            <person name="Charniauskaya M.I."/>
            <person name="Bukliarevich H.A."/>
            <person name="Titok M.A."/>
        </authorList>
    </citation>
    <scope>NUCLEOTIDE SEQUENCE [LARGE SCALE GENOMIC DNA]</scope>
    <source>
        <strain evidence="8 9">5Ap</strain>
    </source>
</reference>
<evidence type="ECO:0000256" key="1">
    <source>
        <dbReference type="ARBA" id="ARBA00010541"/>
    </source>
</evidence>
<keyword evidence="9" id="KW-1185">Reference proteome</keyword>
<dbReference type="InterPro" id="IPR043504">
    <property type="entry name" value="Peptidase_S1_PA_chymotrypsin"/>
</dbReference>
<dbReference type="AlphaFoldDB" id="A0A7M2XRW9"/>
<name>A0A7M2XRW9_9NOCA</name>
<dbReference type="SMART" id="SM00228">
    <property type="entry name" value="PDZ"/>
    <property type="match status" value="1"/>
</dbReference>
<evidence type="ECO:0000313" key="8">
    <source>
        <dbReference type="EMBL" id="QOW00024.1"/>
    </source>
</evidence>
<dbReference type="InterPro" id="IPR051201">
    <property type="entry name" value="Chloro_Bact_Ser_Proteases"/>
</dbReference>
<evidence type="ECO:0000256" key="3">
    <source>
        <dbReference type="ARBA" id="ARBA00022801"/>
    </source>
</evidence>
<dbReference type="Proteomes" id="UP000593818">
    <property type="component" value="Chromosome"/>
</dbReference>
<organism evidence="8 9">
    <name type="scientific">Rhodococcus pyridinivorans</name>
    <dbReference type="NCBI Taxonomy" id="103816"/>
    <lineage>
        <taxon>Bacteria</taxon>
        <taxon>Bacillati</taxon>
        <taxon>Actinomycetota</taxon>
        <taxon>Actinomycetes</taxon>
        <taxon>Mycobacteriales</taxon>
        <taxon>Nocardiaceae</taxon>
        <taxon>Rhodococcus</taxon>
    </lineage>
</organism>
<keyword evidence="6" id="KW-0812">Transmembrane</keyword>
<dbReference type="EMBL" id="CP063450">
    <property type="protein sequence ID" value="QOW00024.1"/>
    <property type="molecule type" value="Genomic_DNA"/>
</dbReference>
<feature type="domain" description="PDZ" evidence="7">
    <location>
        <begin position="438"/>
        <end position="526"/>
    </location>
</feature>
<evidence type="ECO:0000313" key="9">
    <source>
        <dbReference type="Proteomes" id="UP000593818"/>
    </source>
</evidence>
<dbReference type="Pfam" id="PF13365">
    <property type="entry name" value="Trypsin_2"/>
    <property type="match status" value="1"/>
</dbReference>
<keyword evidence="4" id="KW-0720">Serine protease</keyword>
<evidence type="ECO:0000256" key="6">
    <source>
        <dbReference type="SAM" id="Phobius"/>
    </source>
</evidence>
<protein>
    <submittedName>
        <fullName evidence="8">Trypsin-like peptidase domain-containing protein</fullName>
    </submittedName>
</protein>
<proteinExistence type="inferred from homology"/>
<dbReference type="PANTHER" id="PTHR43343:SF3">
    <property type="entry name" value="PROTEASE DO-LIKE 8, CHLOROPLASTIC"/>
    <property type="match status" value="1"/>
</dbReference>
<keyword evidence="6" id="KW-1133">Transmembrane helix</keyword>
<dbReference type="PRINTS" id="PR00834">
    <property type="entry name" value="PROTEASES2C"/>
</dbReference>
<dbReference type="SUPFAM" id="SSF50156">
    <property type="entry name" value="PDZ domain-like"/>
    <property type="match status" value="1"/>
</dbReference>
<feature type="transmembrane region" description="Helical" evidence="6">
    <location>
        <begin position="193"/>
        <end position="214"/>
    </location>
</feature>
<dbReference type="GO" id="GO:0006508">
    <property type="term" value="P:proteolysis"/>
    <property type="evidence" value="ECO:0007669"/>
    <property type="project" value="UniProtKB-KW"/>
</dbReference>
<dbReference type="InterPro" id="IPR001940">
    <property type="entry name" value="Peptidase_S1C"/>
</dbReference>
<sequence length="538" mass="55319">MTAESAQHTGRRGGDDRRRDDELPHASSGKDSSGGDSSGRGSSGNASSGLPDGAIARPDDAPRLEPRPVYRPTVDPASARVFGRPAGAEGSFDSSAHPRVVDPCVQQAPPTDAILAEAYGRPSDVDETLQRPPSQPAAETEDDTEPDPWRDPDSAVRLGPPLAGQTEEKELPPAPGLTLREVLFDRRVQPRALATLAAVAVVIGMVGGLVVALATADNGSLTSRGVTLSQSGPDEELPTGAVARVADTVLPAVVSIQTTVGGDAGTGSGVVIDGAGYIVTNNHVVSMAAGNPDAKVQVTFDDGTKVPASIVGRDIKTDLAVLAVENVDNLVVAELGRSEDVQVGEDVVAVGSPLGLSKTVTRGIVSALHRPMRLSGQGTDTDAVIDAVQTDASINPGNSGGPLIDMEGRVIGINSAIKSETGGSVGLGFAIPIDDVTEVAQELIRTGEMRHPDIGVNARSVVNDVASGAEVANVRQDSPAQRAGIVEGDVIVKVGAREVTSADELVVAVQQQEIDEPITVQLVRNGRLVDVEVTPVSD</sequence>
<comment type="similarity">
    <text evidence="1">Belongs to the peptidase S1C family.</text>
</comment>
<evidence type="ECO:0000256" key="2">
    <source>
        <dbReference type="ARBA" id="ARBA00022670"/>
    </source>
</evidence>
<accession>A0A7M2XRW9</accession>
<keyword evidence="3" id="KW-0378">Hydrolase</keyword>
<dbReference type="InterPro" id="IPR001478">
    <property type="entry name" value="PDZ"/>
</dbReference>
<dbReference type="FunFam" id="2.40.10.10:FF:000001">
    <property type="entry name" value="Periplasmic serine protease DegS"/>
    <property type="match status" value="1"/>
</dbReference>
<keyword evidence="2" id="KW-0645">Protease</keyword>
<dbReference type="SUPFAM" id="SSF50494">
    <property type="entry name" value="Trypsin-like serine proteases"/>
    <property type="match status" value="1"/>
</dbReference>
<evidence type="ECO:0000256" key="4">
    <source>
        <dbReference type="ARBA" id="ARBA00022825"/>
    </source>
</evidence>
<dbReference type="PANTHER" id="PTHR43343">
    <property type="entry name" value="PEPTIDASE S12"/>
    <property type="match status" value="1"/>
</dbReference>
<dbReference type="Gene3D" id="2.30.42.10">
    <property type="match status" value="1"/>
</dbReference>
<dbReference type="InterPro" id="IPR036034">
    <property type="entry name" value="PDZ_sf"/>
</dbReference>
<dbReference type="PROSITE" id="PS50106">
    <property type="entry name" value="PDZ"/>
    <property type="match status" value="1"/>
</dbReference>
<dbReference type="GO" id="GO:0004252">
    <property type="term" value="F:serine-type endopeptidase activity"/>
    <property type="evidence" value="ECO:0007669"/>
    <property type="project" value="InterPro"/>
</dbReference>
<dbReference type="InterPro" id="IPR009003">
    <property type="entry name" value="Peptidase_S1_PA"/>
</dbReference>
<dbReference type="Pfam" id="PF13180">
    <property type="entry name" value="PDZ_2"/>
    <property type="match status" value="1"/>
</dbReference>
<feature type="compositionally biased region" description="Basic and acidic residues" evidence="5">
    <location>
        <begin position="12"/>
        <end position="24"/>
    </location>
</feature>